<proteinExistence type="predicted"/>
<sequence>MEPRTFVAHAHGTAKRRNLRVRTHVDGKKVIVRAYKDKPGTDGRKRVNTKKVAASASE</sequence>
<dbReference type="AlphaFoldDB" id="A0A382AWI3"/>
<organism evidence="2">
    <name type="scientific">marine metagenome</name>
    <dbReference type="NCBI Taxonomy" id="408172"/>
    <lineage>
        <taxon>unclassified sequences</taxon>
        <taxon>metagenomes</taxon>
        <taxon>ecological metagenomes</taxon>
    </lineage>
</organism>
<name>A0A382AWI3_9ZZZZ</name>
<accession>A0A382AWI3</accession>
<feature type="compositionally biased region" description="Basic and acidic residues" evidence="1">
    <location>
        <begin position="36"/>
        <end position="45"/>
    </location>
</feature>
<dbReference type="EMBL" id="UINC01027147">
    <property type="protein sequence ID" value="SVB05906.1"/>
    <property type="molecule type" value="Genomic_DNA"/>
</dbReference>
<feature type="region of interest" description="Disordered" evidence="1">
    <location>
        <begin position="36"/>
        <end position="58"/>
    </location>
</feature>
<gene>
    <name evidence="2" type="ORF">METZ01_LOCUS158760</name>
</gene>
<evidence type="ECO:0000256" key="1">
    <source>
        <dbReference type="SAM" id="MobiDB-lite"/>
    </source>
</evidence>
<protein>
    <submittedName>
        <fullName evidence="2">Uncharacterized protein</fullName>
    </submittedName>
</protein>
<evidence type="ECO:0000313" key="2">
    <source>
        <dbReference type="EMBL" id="SVB05906.1"/>
    </source>
</evidence>
<reference evidence="2" key="1">
    <citation type="submission" date="2018-05" db="EMBL/GenBank/DDBJ databases">
        <authorList>
            <person name="Lanie J.A."/>
            <person name="Ng W.-L."/>
            <person name="Kazmierczak K.M."/>
            <person name="Andrzejewski T.M."/>
            <person name="Davidsen T.M."/>
            <person name="Wayne K.J."/>
            <person name="Tettelin H."/>
            <person name="Glass J.I."/>
            <person name="Rusch D."/>
            <person name="Podicherti R."/>
            <person name="Tsui H.-C.T."/>
            <person name="Winkler M.E."/>
        </authorList>
    </citation>
    <scope>NUCLEOTIDE SEQUENCE</scope>
</reference>